<dbReference type="GO" id="GO:0009507">
    <property type="term" value="C:chloroplast"/>
    <property type="evidence" value="ECO:0007669"/>
    <property type="project" value="UniProtKB-SubCell"/>
</dbReference>
<feature type="compositionally biased region" description="Basic and acidic residues" evidence="8">
    <location>
        <begin position="91"/>
        <end position="101"/>
    </location>
</feature>
<dbReference type="PANTHER" id="PTHR43416">
    <property type="entry name" value="DIHYDROLIPOYLLYSINE-RESIDUE SUCCINYLTRANSFERASE COMPONENT OF 2-OXOGLUTARATE DEHYDROGENASE COMPLEX, MITOCHONDRIAL-RELATED"/>
    <property type="match status" value="1"/>
</dbReference>
<dbReference type="GO" id="GO:0009317">
    <property type="term" value="C:acetyl-CoA carboxylase complex"/>
    <property type="evidence" value="ECO:0007669"/>
    <property type="project" value="InterPro"/>
</dbReference>
<keyword evidence="3 7" id="KW-0276">Fatty acid metabolism</keyword>
<dbReference type="AlphaFoldDB" id="A0AAQ3KYC5"/>
<dbReference type="GO" id="GO:0006633">
    <property type="term" value="P:fatty acid biosynthetic process"/>
    <property type="evidence" value="ECO:0007669"/>
    <property type="project" value="UniProtKB-KW"/>
</dbReference>
<evidence type="ECO:0000256" key="2">
    <source>
        <dbReference type="ARBA" id="ARBA00022516"/>
    </source>
</evidence>
<dbReference type="PRINTS" id="PR01071">
    <property type="entry name" value="ACOABIOTINCC"/>
</dbReference>
<keyword evidence="11" id="KW-1185">Reference proteome</keyword>
<feature type="region of interest" description="Disordered" evidence="8">
    <location>
        <begin position="19"/>
        <end position="106"/>
    </location>
</feature>
<dbReference type="Proteomes" id="UP001327560">
    <property type="component" value="Chromosome 8"/>
</dbReference>
<dbReference type="GO" id="GO:0003989">
    <property type="term" value="F:acetyl-CoA carboxylase activity"/>
    <property type="evidence" value="ECO:0007669"/>
    <property type="project" value="InterPro"/>
</dbReference>
<keyword evidence="6 7" id="KW-0092">Biotin</keyword>
<evidence type="ECO:0000313" key="11">
    <source>
        <dbReference type="Proteomes" id="UP001327560"/>
    </source>
</evidence>
<dbReference type="Pfam" id="PF00364">
    <property type="entry name" value="Biotin_lipoyl"/>
    <property type="match status" value="1"/>
</dbReference>
<dbReference type="EMBL" id="CP136897">
    <property type="protein sequence ID" value="WOL16974.1"/>
    <property type="molecule type" value="Genomic_DNA"/>
</dbReference>
<evidence type="ECO:0000256" key="1">
    <source>
        <dbReference type="ARBA" id="ARBA00005194"/>
    </source>
</evidence>
<evidence type="ECO:0000259" key="9">
    <source>
        <dbReference type="PROSITE" id="PS50968"/>
    </source>
</evidence>
<evidence type="ECO:0000256" key="8">
    <source>
        <dbReference type="SAM" id="MobiDB-lite"/>
    </source>
</evidence>
<name>A0AAQ3KYC5_9LILI</name>
<evidence type="ECO:0000256" key="3">
    <source>
        <dbReference type="ARBA" id="ARBA00022832"/>
    </source>
</evidence>
<keyword evidence="2 7" id="KW-0444">Lipid biosynthesis</keyword>
<keyword evidence="7" id="KW-0934">Plastid</keyword>
<keyword evidence="4 7" id="KW-0443">Lipid metabolism</keyword>
<dbReference type="InterPro" id="IPR001882">
    <property type="entry name" value="Biotin_BS"/>
</dbReference>
<dbReference type="InterPro" id="IPR011053">
    <property type="entry name" value="Single_hybrid_motif"/>
</dbReference>
<comment type="function">
    <text evidence="7">This protein is a component of the acetyl coenzyme A carboxylase complex; first, biotin carboxylase catalyzes the carboxylation of the carrier protein and then the transcarboxylase transfers the carboxyl group to form malonyl-CoA.</text>
</comment>
<dbReference type="NCBIfam" id="TIGR00531">
    <property type="entry name" value="BCCP"/>
    <property type="match status" value="1"/>
</dbReference>
<protein>
    <recommendedName>
        <fullName evidence="7">Biotin carboxyl carrier protein of acetyl-CoA carboxylase</fullName>
    </recommendedName>
</protein>
<dbReference type="PROSITE" id="PS00188">
    <property type="entry name" value="BIOTIN"/>
    <property type="match status" value="1"/>
</dbReference>
<dbReference type="Gene3D" id="2.40.50.100">
    <property type="match status" value="1"/>
</dbReference>
<gene>
    <name evidence="10" type="ORF">Cni_G25762</name>
</gene>
<comment type="pathway">
    <text evidence="1 7">Lipid metabolism; fatty acid biosynthesis.</text>
</comment>
<evidence type="ECO:0000256" key="5">
    <source>
        <dbReference type="ARBA" id="ARBA00023160"/>
    </source>
</evidence>
<dbReference type="FunFam" id="2.40.50.100:FF:000003">
    <property type="entry name" value="Acetyl-CoA carboxylase biotin carboxyl carrier protein"/>
    <property type="match status" value="1"/>
</dbReference>
<evidence type="ECO:0000256" key="7">
    <source>
        <dbReference type="RuleBase" id="RU364072"/>
    </source>
</evidence>
<dbReference type="InterPro" id="IPR050537">
    <property type="entry name" value="2-oxoacid_dehydrogenase"/>
</dbReference>
<evidence type="ECO:0000256" key="6">
    <source>
        <dbReference type="ARBA" id="ARBA00023267"/>
    </source>
</evidence>
<dbReference type="InterPro" id="IPR001249">
    <property type="entry name" value="AcCoA_biotinCC"/>
</dbReference>
<feature type="domain" description="Lipoyl-binding" evidence="9">
    <location>
        <begin position="206"/>
        <end position="282"/>
    </location>
</feature>
<dbReference type="PANTHER" id="PTHR43416:SF4">
    <property type="entry name" value="BIOTIN CARBOXYL CARRIER PROTEIN OF ACETYL-COA CARBOXYLASE 2, CHLOROPLASTIC"/>
    <property type="match status" value="1"/>
</dbReference>
<reference evidence="10 11" key="1">
    <citation type="submission" date="2023-10" db="EMBL/GenBank/DDBJ databases">
        <title>Chromosome-scale genome assembly provides insights into flower coloration mechanisms of Canna indica.</title>
        <authorList>
            <person name="Li C."/>
        </authorList>
    </citation>
    <scope>NUCLEOTIDE SEQUENCE [LARGE SCALE GENOMIC DNA]</scope>
    <source>
        <tissue evidence="10">Flower</tissue>
    </source>
</reference>
<keyword evidence="5 7" id="KW-0275">Fatty acid biosynthesis</keyword>
<dbReference type="SUPFAM" id="SSF51230">
    <property type="entry name" value="Single hybrid motif"/>
    <property type="match status" value="1"/>
</dbReference>
<comment type="subcellular location">
    <subcellularLocation>
        <location evidence="7">Plastid</location>
        <location evidence="7">Chloroplast</location>
    </subcellularLocation>
</comment>
<dbReference type="CDD" id="cd06850">
    <property type="entry name" value="biotinyl_domain"/>
    <property type="match status" value="1"/>
</dbReference>
<proteinExistence type="predicted"/>
<feature type="compositionally biased region" description="Low complexity" evidence="8">
    <location>
        <begin position="73"/>
        <end position="85"/>
    </location>
</feature>
<keyword evidence="7" id="KW-0150">Chloroplast</keyword>
<dbReference type="InterPro" id="IPR000089">
    <property type="entry name" value="Biotin_lipoyl"/>
</dbReference>
<evidence type="ECO:0000313" key="10">
    <source>
        <dbReference type="EMBL" id="WOL16974.1"/>
    </source>
</evidence>
<dbReference type="PROSITE" id="PS50968">
    <property type="entry name" value="BIOTINYL_LIPOYL"/>
    <property type="match status" value="1"/>
</dbReference>
<sequence length="283" mass="29877">MASISVPCPKCSVVAPNGAWNPISRSNMSPSASLLNPGTSFATGSARFPSSQNHSSGQFPKLRAQYQKIAVESSSNSSSLASTKSEILPAKNKDDSKEKSSGQDGVTESTISAFMAEVSSLVKLVDSKDITELHLKKEGCELTIRKKEALPHPPVPAPIMMPYAQHMFPSQPAAPNVIPPAPVNPVPAPPKNALPPPKNPGSKSSLPPLKCPMAGTFYRCPAPGEPPFVKVGDKVQKGQVVCIIEAMKLMNEIEADKSGTVVEILAEDGKPVSLDTPLLVIQP</sequence>
<evidence type="ECO:0000256" key="4">
    <source>
        <dbReference type="ARBA" id="ARBA00023098"/>
    </source>
</evidence>
<accession>A0AAQ3KYC5</accession>
<organism evidence="10 11">
    <name type="scientific">Canna indica</name>
    <name type="common">Indian-shot</name>
    <dbReference type="NCBI Taxonomy" id="4628"/>
    <lineage>
        <taxon>Eukaryota</taxon>
        <taxon>Viridiplantae</taxon>
        <taxon>Streptophyta</taxon>
        <taxon>Embryophyta</taxon>
        <taxon>Tracheophyta</taxon>
        <taxon>Spermatophyta</taxon>
        <taxon>Magnoliopsida</taxon>
        <taxon>Liliopsida</taxon>
        <taxon>Zingiberales</taxon>
        <taxon>Cannaceae</taxon>
        <taxon>Canna</taxon>
    </lineage>
</organism>
<feature type="compositionally biased region" description="Polar residues" evidence="8">
    <location>
        <begin position="23"/>
        <end position="58"/>
    </location>
</feature>